<dbReference type="Pfam" id="PF11877">
    <property type="entry name" value="DUF3397"/>
    <property type="match status" value="1"/>
</dbReference>
<feature type="transmembrane region" description="Helical" evidence="1">
    <location>
        <begin position="68"/>
        <end position="87"/>
    </location>
</feature>
<keyword evidence="1" id="KW-0472">Membrane</keyword>
<name>A0A2V3WJ97_9BACI</name>
<gene>
    <name evidence="2" type="ORF">DES38_102202</name>
</gene>
<proteinExistence type="predicted"/>
<feature type="transmembrane region" description="Helical" evidence="1">
    <location>
        <begin position="38"/>
        <end position="56"/>
    </location>
</feature>
<evidence type="ECO:0000313" key="3">
    <source>
        <dbReference type="Proteomes" id="UP000247922"/>
    </source>
</evidence>
<feature type="transmembrane region" description="Helical" evidence="1">
    <location>
        <begin position="6"/>
        <end position="26"/>
    </location>
</feature>
<reference evidence="2 3" key="1">
    <citation type="submission" date="2018-05" db="EMBL/GenBank/DDBJ databases">
        <title>Genomic Encyclopedia of Type Strains, Phase IV (KMG-IV): sequencing the most valuable type-strain genomes for metagenomic binning, comparative biology and taxonomic classification.</title>
        <authorList>
            <person name="Goeker M."/>
        </authorList>
    </citation>
    <scope>NUCLEOTIDE SEQUENCE [LARGE SCALE GENOMIC DNA]</scope>
    <source>
        <strain evidence="2 3">DSM 22440</strain>
    </source>
</reference>
<dbReference type="Proteomes" id="UP000247922">
    <property type="component" value="Unassembled WGS sequence"/>
</dbReference>
<evidence type="ECO:0000256" key="1">
    <source>
        <dbReference type="SAM" id="Phobius"/>
    </source>
</evidence>
<accession>A0A2V3WJ97</accession>
<dbReference type="RefSeq" id="WP_170114310.1">
    <property type="nucleotide sequence ID" value="NZ_QJJR01000002.1"/>
</dbReference>
<comment type="caution">
    <text evidence="2">The sequence shown here is derived from an EMBL/GenBank/DDBJ whole genome shotgun (WGS) entry which is preliminary data.</text>
</comment>
<keyword evidence="1" id="KW-1133">Transmembrane helix</keyword>
<dbReference type="AlphaFoldDB" id="A0A2V3WJ97"/>
<organism evidence="2 3">
    <name type="scientific">Streptohalobacillus salinus</name>
    <dbReference type="NCBI Taxonomy" id="621096"/>
    <lineage>
        <taxon>Bacteria</taxon>
        <taxon>Bacillati</taxon>
        <taxon>Bacillota</taxon>
        <taxon>Bacilli</taxon>
        <taxon>Bacillales</taxon>
        <taxon>Bacillaceae</taxon>
        <taxon>Streptohalobacillus</taxon>
    </lineage>
</organism>
<sequence length="124" mass="14613">MTEALATIVAVLISFPPVVLIATYYIMKRVHHQKKKAIHQGIELSSVFFLIANVIILQESYHLFELLYLWIGLIFLFILLMVIQWRMVGDIYFRRLIKLYLRSLFLIQFPAYLVLFILSVINPL</sequence>
<dbReference type="InterPro" id="IPR024515">
    <property type="entry name" value="DUF3397"/>
</dbReference>
<protein>
    <submittedName>
        <fullName evidence="2">Uncharacterized protein DUF3397</fullName>
    </submittedName>
</protein>
<feature type="transmembrane region" description="Helical" evidence="1">
    <location>
        <begin position="99"/>
        <end position="121"/>
    </location>
</feature>
<keyword evidence="1" id="KW-0812">Transmembrane</keyword>
<dbReference type="EMBL" id="QJJR01000002">
    <property type="protein sequence ID" value="PXW92618.1"/>
    <property type="molecule type" value="Genomic_DNA"/>
</dbReference>
<keyword evidence="3" id="KW-1185">Reference proteome</keyword>
<evidence type="ECO:0000313" key="2">
    <source>
        <dbReference type="EMBL" id="PXW92618.1"/>
    </source>
</evidence>